<dbReference type="FunFam" id="1.10.510.10:FF:000005">
    <property type="entry name" value="cAMP-dependent protein kinase catalytic subunit alpha"/>
    <property type="match status" value="1"/>
</dbReference>
<feature type="binding site" evidence="9">
    <location>
        <position position="334"/>
    </location>
    <ligand>
        <name>ATP</name>
        <dbReference type="ChEBI" id="CHEBI:30616"/>
    </ligand>
</feature>
<keyword evidence="14" id="KW-1185">Reference proteome</keyword>
<dbReference type="InterPro" id="IPR017441">
    <property type="entry name" value="Protein_kinase_ATP_BS"/>
</dbReference>
<evidence type="ECO:0000313" key="13">
    <source>
        <dbReference type="EMBL" id="TIA90284.1"/>
    </source>
</evidence>
<evidence type="ECO:0000256" key="5">
    <source>
        <dbReference type="ARBA" id="ARBA00022777"/>
    </source>
</evidence>
<dbReference type="FunFam" id="3.30.200.20:FF:000005">
    <property type="entry name" value="cAMP-dependent protein kinase catalytic subunit"/>
    <property type="match status" value="1"/>
</dbReference>
<dbReference type="Pfam" id="PF00069">
    <property type="entry name" value="Pkinase"/>
    <property type="match status" value="1"/>
</dbReference>
<dbReference type="GO" id="GO:0007165">
    <property type="term" value="P:signal transduction"/>
    <property type="evidence" value="ECO:0007669"/>
    <property type="project" value="UniProtKB-ARBA"/>
</dbReference>
<evidence type="ECO:0000256" key="10">
    <source>
        <dbReference type="SAM" id="MobiDB-lite"/>
    </source>
</evidence>
<dbReference type="GO" id="GO:0005524">
    <property type="term" value="F:ATP binding"/>
    <property type="evidence" value="ECO:0007669"/>
    <property type="project" value="UniProtKB-UniRule"/>
</dbReference>
<dbReference type="InterPro" id="IPR000961">
    <property type="entry name" value="AGC-kinase_C"/>
</dbReference>
<evidence type="ECO:0000256" key="9">
    <source>
        <dbReference type="PROSITE-ProRule" id="PRU10141"/>
    </source>
</evidence>
<dbReference type="PANTHER" id="PTHR24353:SF153">
    <property type="entry name" value="CAMP-DEPENDENT PROTEIN KINASE CATALYTIC SUBUNIT 1"/>
    <property type="match status" value="1"/>
</dbReference>
<dbReference type="PROSITE" id="PS50011">
    <property type="entry name" value="PROTEIN_KINASE_DOM"/>
    <property type="match status" value="1"/>
</dbReference>
<feature type="compositionally biased region" description="Polar residues" evidence="10">
    <location>
        <begin position="195"/>
        <end position="204"/>
    </location>
</feature>
<dbReference type="EMBL" id="SPNW01000020">
    <property type="protein sequence ID" value="TIA90284.1"/>
    <property type="molecule type" value="Genomic_DNA"/>
</dbReference>
<feature type="compositionally biased region" description="Polar residues" evidence="10">
    <location>
        <begin position="269"/>
        <end position="291"/>
    </location>
</feature>
<dbReference type="GO" id="GO:0004691">
    <property type="term" value="F:cAMP-dependent protein kinase activity"/>
    <property type="evidence" value="ECO:0007669"/>
    <property type="project" value="UniProtKB-EC"/>
</dbReference>
<dbReference type="GO" id="GO:0005952">
    <property type="term" value="C:cAMP-dependent protein kinase complex"/>
    <property type="evidence" value="ECO:0007669"/>
    <property type="project" value="TreeGrafter"/>
</dbReference>
<keyword evidence="3" id="KW-0808">Transferase</keyword>
<dbReference type="InterPro" id="IPR011009">
    <property type="entry name" value="Kinase-like_dom_sf"/>
</dbReference>
<dbReference type="GO" id="GO:0005829">
    <property type="term" value="C:cytosol"/>
    <property type="evidence" value="ECO:0007669"/>
    <property type="project" value="TreeGrafter"/>
</dbReference>
<comment type="catalytic activity">
    <reaction evidence="8">
        <text>L-seryl-[protein] + ATP = O-phospho-L-seryl-[protein] + ADP + H(+)</text>
        <dbReference type="Rhea" id="RHEA:17989"/>
        <dbReference type="Rhea" id="RHEA-COMP:9863"/>
        <dbReference type="Rhea" id="RHEA-COMP:11604"/>
        <dbReference type="ChEBI" id="CHEBI:15378"/>
        <dbReference type="ChEBI" id="CHEBI:29999"/>
        <dbReference type="ChEBI" id="CHEBI:30616"/>
        <dbReference type="ChEBI" id="CHEBI:83421"/>
        <dbReference type="ChEBI" id="CHEBI:456216"/>
        <dbReference type="EC" id="2.7.11.11"/>
    </reaction>
</comment>
<dbReference type="GO" id="GO:0001405">
    <property type="term" value="C:PAM complex, Tim23 associated import motor"/>
    <property type="evidence" value="ECO:0007669"/>
    <property type="project" value="InterPro"/>
</dbReference>
<sequence>MLPSTMLSRRILNNTNKNTLVRSLSSASNAQEGVQGAEPLNWEEFLNIRKSRHRYDAVASVPTTLGGFFGGASYFSTLDPGQMIFGVEAIWVYSVASMGCGALGWLIGPSLGTSVWKFLHKSKLPEYEIKERLFFHHIMKNRVDPARQSVQNPVPDYYGESIVSLKTYRQWLRDQATYNRKAYLSENDHSHSKEMNQQSSQSKPSPAIPHSTTPNHPNTPSNKKEEYGFPHQQSQQNDFKNQVESSNQQPNKPHPSLAPSAQLGDKSPSHQLQSKSGSSPAANPDSSYNKVQPRKTQGRYTLKDFKLERTLGTGSFGRVHLVKSNHNSRFYAIKVLAKDQVVKMKQVEHTVSERDMLARVRHPFLVNLWGTFQDPKNLYMVMDFVAGGELFSLLRKSQRFPNPVAKFYAAEVALALDYLHSLDIIYRDLKPENILLGADGHIKITDFGFAKYVPDVTWTLCGTPDYLAPEIVQSKGYNKSVDWYALGVLVFEMLAGYPPFYTEDSNPMKLYEKIIANKPKFPSYFDPVAKDLLKQLLMADLSKRFGNLQHGSRDVFTHEWFKEVDWNRLYNRAIPAPYVPKIAGDGDSSQFDKYQENDVSLYGQDGDDTWGHLFKEF</sequence>
<comment type="catalytic activity">
    <reaction evidence="7">
        <text>L-threonyl-[protein] + ATP = O-phospho-L-threonyl-[protein] + ADP + H(+)</text>
        <dbReference type="Rhea" id="RHEA:46608"/>
        <dbReference type="Rhea" id="RHEA-COMP:11060"/>
        <dbReference type="Rhea" id="RHEA-COMP:11605"/>
        <dbReference type="ChEBI" id="CHEBI:15378"/>
        <dbReference type="ChEBI" id="CHEBI:30013"/>
        <dbReference type="ChEBI" id="CHEBI:30616"/>
        <dbReference type="ChEBI" id="CHEBI:61977"/>
        <dbReference type="ChEBI" id="CHEBI:456216"/>
        <dbReference type="EC" id="2.7.11.11"/>
    </reaction>
</comment>
<dbReference type="SMART" id="SM00220">
    <property type="entry name" value="S_TKc"/>
    <property type="match status" value="1"/>
</dbReference>
<evidence type="ECO:0000259" key="12">
    <source>
        <dbReference type="PROSITE" id="PS51285"/>
    </source>
</evidence>
<evidence type="ECO:0000256" key="1">
    <source>
        <dbReference type="ARBA" id="ARBA00012444"/>
    </source>
</evidence>
<evidence type="ECO:0000256" key="6">
    <source>
        <dbReference type="ARBA" id="ARBA00022840"/>
    </source>
</evidence>
<dbReference type="AlphaFoldDB" id="A0A4T0FRN5"/>
<proteinExistence type="predicted"/>
<keyword evidence="2" id="KW-0723">Serine/threonine-protein kinase</keyword>
<comment type="caution">
    <text evidence="13">The sequence shown here is derived from an EMBL/GenBank/DDBJ whole genome shotgun (WGS) entry which is preliminary data.</text>
</comment>
<dbReference type="InterPro" id="IPR013875">
    <property type="entry name" value="Pam17"/>
</dbReference>
<evidence type="ECO:0000256" key="4">
    <source>
        <dbReference type="ARBA" id="ARBA00022741"/>
    </source>
</evidence>
<dbReference type="Gene3D" id="1.10.510.10">
    <property type="entry name" value="Transferase(Phosphotransferase) domain 1"/>
    <property type="match status" value="1"/>
</dbReference>
<dbReference type="PROSITE" id="PS51285">
    <property type="entry name" value="AGC_KINASE_CTER"/>
    <property type="match status" value="1"/>
</dbReference>
<dbReference type="Pfam" id="PF08566">
    <property type="entry name" value="Pam17"/>
    <property type="match status" value="1"/>
</dbReference>
<dbReference type="CDD" id="cd05580">
    <property type="entry name" value="STKc_PKA_like"/>
    <property type="match status" value="1"/>
</dbReference>
<feature type="compositionally biased region" description="Low complexity" evidence="10">
    <location>
        <begin position="209"/>
        <end position="221"/>
    </location>
</feature>
<evidence type="ECO:0000256" key="3">
    <source>
        <dbReference type="ARBA" id="ARBA00022679"/>
    </source>
</evidence>
<keyword evidence="5" id="KW-0418">Kinase</keyword>
<evidence type="ECO:0000256" key="2">
    <source>
        <dbReference type="ARBA" id="ARBA00022527"/>
    </source>
</evidence>
<name>A0A4T0FRN5_9BASI</name>
<evidence type="ECO:0000259" key="11">
    <source>
        <dbReference type="PROSITE" id="PS50011"/>
    </source>
</evidence>
<evidence type="ECO:0000256" key="7">
    <source>
        <dbReference type="ARBA" id="ARBA00047292"/>
    </source>
</evidence>
<dbReference type="InterPro" id="IPR000719">
    <property type="entry name" value="Prot_kinase_dom"/>
</dbReference>
<feature type="domain" description="AGC-kinase C-terminal" evidence="12">
    <location>
        <begin position="562"/>
        <end position="617"/>
    </location>
</feature>
<dbReference type="PROSITE" id="PS00108">
    <property type="entry name" value="PROTEIN_KINASE_ST"/>
    <property type="match status" value="1"/>
</dbReference>
<feature type="region of interest" description="Disordered" evidence="10">
    <location>
        <begin position="187"/>
        <end position="302"/>
    </location>
</feature>
<dbReference type="GO" id="GO:0005634">
    <property type="term" value="C:nucleus"/>
    <property type="evidence" value="ECO:0007669"/>
    <property type="project" value="TreeGrafter"/>
</dbReference>
<dbReference type="Proteomes" id="UP000310189">
    <property type="component" value="Unassembled WGS sequence"/>
</dbReference>
<evidence type="ECO:0000256" key="8">
    <source>
        <dbReference type="ARBA" id="ARBA00047454"/>
    </source>
</evidence>
<dbReference type="Gene3D" id="3.30.200.20">
    <property type="entry name" value="Phosphorylase Kinase, domain 1"/>
    <property type="match status" value="1"/>
</dbReference>
<dbReference type="PANTHER" id="PTHR24353">
    <property type="entry name" value="CYCLIC NUCLEOTIDE-DEPENDENT PROTEIN KINASE"/>
    <property type="match status" value="1"/>
</dbReference>
<dbReference type="EC" id="2.7.11.11" evidence="1"/>
<organism evidence="13 14">
    <name type="scientific">Wallemia hederae</name>
    <dbReference type="NCBI Taxonomy" id="1540922"/>
    <lineage>
        <taxon>Eukaryota</taxon>
        <taxon>Fungi</taxon>
        <taxon>Dikarya</taxon>
        <taxon>Basidiomycota</taxon>
        <taxon>Wallemiomycotina</taxon>
        <taxon>Wallemiomycetes</taxon>
        <taxon>Wallemiales</taxon>
        <taxon>Wallemiaceae</taxon>
        <taxon>Wallemia</taxon>
    </lineage>
</organism>
<dbReference type="OrthoDB" id="63267at2759"/>
<dbReference type="SMART" id="SM00133">
    <property type="entry name" value="S_TK_X"/>
    <property type="match status" value="1"/>
</dbReference>
<dbReference type="InterPro" id="IPR008271">
    <property type="entry name" value="Ser/Thr_kinase_AS"/>
</dbReference>
<reference evidence="13 14" key="1">
    <citation type="submission" date="2019-03" db="EMBL/GenBank/DDBJ databases">
        <title>Sequencing 23 genomes of Wallemia ichthyophaga.</title>
        <authorList>
            <person name="Gostincar C."/>
        </authorList>
    </citation>
    <scope>NUCLEOTIDE SEQUENCE [LARGE SCALE GENOMIC DNA]</scope>
    <source>
        <strain evidence="13 14">EXF-5753</strain>
    </source>
</reference>
<dbReference type="SUPFAM" id="SSF56112">
    <property type="entry name" value="Protein kinase-like (PK-like)"/>
    <property type="match status" value="1"/>
</dbReference>
<keyword evidence="6 9" id="KW-0067">ATP-binding</keyword>
<feature type="compositionally biased region" description="Polar residues" evidence="10">
    <location>
        <begin position="231"/>
        <end position="251"/>
    </location>
</feature>
<evidence type="ECO:0000313" key="14">
    <source>
        <dbReference type="Proteomes" id="UP000310189"/>
    </source>
</evidence>
<keyword evidence="4 9" id="KW-0547">Nucleotide-binding</keyword>
<gene>
    <name evidence="13" type="ORF">E3P99_01606</name>
</gene>
<dbReference type="PROSITE" id="PS00107">
    <property type="entry name" value="PROTEIN_KINASE_ATP"/>
    <property type="match status" value="1"/>
</dbReference>
<accession>A0A4T0FRN5</accession>
<feature type="domain" description="Protein kinase" evidence="11">
    <location>
        <begin position="305"/>
        <end position="561"/>
    </location>
</feature>
<protein>
    <recommendedName>
        <fullName evidence="1">cAMP-dependent protein kinase</fullName>
        <ecNumber evidence="1">2.7.11.11</ecNumber>
    </recommendedName>
</protein>